<feature type="repeat" description="ANK" evidence="3">
    <location>
        <begin position="135"/>
        <end position="167"/>
    </location>
</feature>
<dbReference type="PROSITE" id="PS50297">
    <property type="entry name" value="ANK_REP_REGION"/>
    <property type="match status" value="2"/>
</dbReference>
<dbReference type="VEuPathDB" id="FungiDB:ASPWEDRAFT_174912"/>
<dbReference type="SMART" id="SM00248">
    <property type="entry name" value="ANK"/>
    <property type="match status" value="4"/>
</dbReference>
<dbReference type="Pfam" id="PF00023">
    <property type="entry name" value="Ank"/>
    <property type="match status" value="1"/>
</dbReference>
<gene>
    <name evidence="4" type="ORF">ASPWEDRAFT_174912</name>
</gene>
<dbReference type="RefSeq" id="XP_040687186.1">
    <property type="nucleotide sequence ID" value="XM_040831295.1"/>
</dbReference>
<evidence type="ECO:0000256" key="1">
    <source>
        <dbReference type="ARBA" id="ARBA00022737"/>
    </source>
</evidence>
<dbReference type="EMBL" id="KV878214">
    <property type="protein sequence ID" value="OJJ33509.1"/>
    <property type="molecule type" value="Genomic_DNA"/>
</dbReference>
<keyword evidence="5" id="KW-1185">Reference proteome</keyword>
<dbReference type="AlphaFoldDB" id="A0A1L9RF03"/>
<organism evidence="4 5">
    <name type="scientific">Aspergillus wentii DTO 134E9</name>
    <dbReference type="NCBI Taxonomy" id="1073089"/>
    <lineage>
        <taxon>Eukaryota</taxon>
        <taxon>Fungi</taxon>
        <taxon>Dikarya</taxon>
        <taxon>Ascomycota</taxon>
        <taxon>Pezizomycotina</taxon>
        <taxon>Eurotiomycetes</taxon>
        <taxon>Eurotiomycetidae</taxon>
        <taxon>Eurotiales</taxon>
        <taxon>Aspergillaceae</taxon>
        <taxon>Aspergillus</taxon>
        <taxon>Aspergillus subgen. Cremei</taxon>
    </lineage>
</organism>
<name>A0A1L9RF03_ASPWE</name>
<evidence type="ECO:0000313" key="5">
    <source>
        <dbReference type="Proteomes" id="UP000184383"/>
    </source>
</evidence>
<keyword evidence="2 3" id="KW-0040">ANK repeat</keyword>
<accession>A0A1L9RF03</accession>
<sequence>MTFFAQRKAWASYQLLVEAGAIDINYTGEVYSDMLSIAVSSGECDRVRFCLKHGADPNLNRIEDYKTVLASAAEEGYIDITALLLEYGAVLNGSGALVLAAEDGKLEMVKYLLGRGADIDEVGVEHPHDPMTKEDVGSALHHAIEDRHIEVARFLIQSGASLDLKNGRGKSAREQAEEEGLVELVEMMRNGSEYR</sequence>
<dbReference type="PROSITE" id="PS50088">
    <property type="entry name" value="ANK_REPEAT"/>
    <property type="match status" value="2"/>
</dbReference>
<dbReference type="PANTHER" id="PTHR24198:SF165">
    <property type="entry name" value="ANKYRIN REPEAT-CONTAINING PROTEIN-RELATED"/>
    <property type="match status" value="1"/>
</dbReference>
<dbReference type="OrthoDB" id="426293at2759"/>
<evidence type="ECO:0000256" key="2">
    <source>
        <dbReference type="ARBA" id="ARBA00023043"/>
    </source>
</evidence>
<dbReference type="Gene3D" id="1.25.40.20">
    <property type="entry name" value="Ankyrin repeat-containing domain"/>
    <property type="match status" value="1"/>
</dbReference>
<reference evidence="5" key="1">
    <citation type="journal article" date="2017" name="Genome Biol.">
        <title>Comparative genomics reveals high biological diversity and specific adaptations in the industrially and medically important fungal genus Aspergillus.</title>
        <authorList>
            <person name="de Vries R.P."/>
            <person name="Riley R."/>
            <person name="Wiebenga A."/>
            <person name="Aguilar-Osorio G."/>
            <person name="Amillis S."/>
            <person name="Uchima C.A."/>
            <person name="Anderluh G."/>
            <person name="Asadollahi M."/>
            <person name="Askin M."/>
            <person name="Barry K."/>
            <person name="Battaglia E."/>
            <person name="Bayram O."/>
            <person name="Benocci T."/>
            <person name="Braus-Stromeyer S.A."/>
            <person name="Caldana C."/>
            <person name="Canovas D."/>
            <person name="Cerqueira G.C."/>
            <person name="Chen F."/>
            <person name="Chen W."/>
            <person name="Choi C."/>
            <person name="Clum A."/>
            <person name="Dos Santos R.A."/>
            <person name="Damasio A.R."/>
            <person name="Diallinas G."/>
            <person name="Emri T."/>
            <person name="Fekete E."/>
            <person name="Flipphi M."/>
            <person name="Freyberg S."/>
            <person name="Gallo A."/>
            <person name="Gournas C."/>
            <person name="Habgood R."/>
            <person name="Hainaut M."/>
            <person name="Harispe M.L."/>
            <person name="Henrissat B."/>
            <person name="Hilden K.S."/>
            <person name="Hope R."/>
            <person name="Hossain A."/>
            <person name="Karabika E."/>
            <person name="Karaffa L."/>
            <person name="Karanyi Z."/>
            <person name="Krasevec N."/>
            <person name="Kuo A."/>
            <person name="Kusch H."/>
            <person name="LaButti K."/>
            <person name="Lagendijk E.L."/>
            <person name="Lapidus A."/>
            <person name="Levasseur A."/>
            <person name="Lindquist E."/>
            <person name="Lipzen A."/>
            <person name="Logrieco A.F."/>
            <person name="MacCabe A."/>
            <person name="Maekelae M.R."/>
            <person name="Malavazi I."/>
            <person name="Melin P."/>
            <person name="Meyer V."/>
            <person name="Mielnichuk N."/>
            <person name="Miskei M."/>
            <person name="Molnar A.P."/>
            <person name="Mule G."/>
            <person name="Ngan C.Y."/>
            <person name="Orejas M."/>
            <person name="Orosz E."/>
            <person name="Ouedraogo J.P."/>
            <person name="Overkamp K.M."/>
            <person name="Park H.-S."/>
            <person name="Perrone G."/>
            <person name="Piumi F."/>
            <person name="Punt P.J."/>
            <person name="Ram A.F."/>
            <person name="Ramon A."/>
            <person name="Rauscher S."/>
            <person name="Record E."/>
            <person name="Riano-Pachon D.M."/>
            <person name="Robert V."/>
            <person name="Roehrig J."/>
            <person name="Ruller R."/>
            <person name="Salamov A."/>
            <person name="Salih N.S."/>
            <person name="Samson R.A."/>
            <person name="Sandor E."/>
            <person name="Sanguinetti M."/>
            <person name="Schuetze T."/>
            <person name="Sepcic K."/>
            <person name="Shelest E."/>
            <person name="Sherlock G."/>
            <person name="Sophianopoulou V."/>
            <person name="Squina F.M."/>
            <person name="Sun H."/>
            <person name="Susca A."/>
            <person name="Todd R.B."/>
            <person name="Tsang A."/>
            <person name="Unkles S.E."/>
            <person name="van de Wiele N."/>
            <person name="van Rossen-Uffink D."/>
            <person name="Oliveira J.V."/>
            <person name="Vesth T.C."/>
            <person name="Visser J."/>
            <person name="Yu J.-H."/>
            <person name="Zhou M."/>
            <person name="Andersen M.R."/>
            <person name="Archer D.B."/>
            <person name="Baker S.E."/>
            <person name="Benoit I."/>
            <person name="Brakhage A.A."/>
            <person name="Braus G.H."/>
            <person name="Fischer R."/>
            <person name="Frisvad J.C."/>
            <person name="Goldman G.H."/>
            <person name="Houbraken J."/>
            <person name="Oakley B."/>
            <person name="Pocsi I."/>
            <person name="Scazzocchio C."/>
            <person name="Seiboth B."/>
            <person name="vanKuyk P.A."/>
            <person name="Wortman J."/>
            <person name="Dyer P.S."/>
            <person name="Grigoriev I.V."/>
        </authorList>
    </citation>
    <scope>NUCLEOTIDE SEQUENCE [LARGE SCALE GENOMIC DNA]</scope>
    <source>
        <strain evidence="5">DTO 134E9</strain>
    </source>
</reference>
<proteinExistence type="predicted"/>
<dbReference type="Pfam" id="PF12796">
    <property type="entry name" value="Ank_2"/>
    <property type="match status" value="1"/>
</dbReference>
<dbReference type="PANTHER" id="PTHR24198">
    <property type="entry name" value="ANKYRIN REPEAT AND PROTEIN KINASE DOMAIN-CONTAINING PROTEIN"/>
    <property type="match status" value="1"/>
</dbReference>
<dbReference type="GeneID" id="63747143"/>
<keyword evidence="1" id="KW-0677">Repeat</keyword>
<dbReference type="STRING" id="1073089.A0A1L9RF03"/>
<evidence type="ECO:0000313" key="4">
    <source>
        <dbReference type="EMBL" id="OJJ33509.1"/>
    </source>
</evidence>
<dbReference type="SUPFAM" id="SSF48403">
    <property type="entry name" value="Ankyrin repeat"/>
    <property type="match status" value="1"/>
</dbReference>
<protein>
    <submittedName>
        <fullName evidence="4">Uncharacterized protein</fullName>
    </submittedName>
</protein>
<dbReference type="Proteomes" id="UP000184383">
    <property type="component" value="Unassembled WGS sequence"/>
</dbReference>
<evidence type="ECO:0000256" key="3">
    <source>
        <dbReference type="PROSITE-ProRule" id="PRU00023"/>
    </source>
</evidence>
<feature type="repeat" description="ANK" evidence="3">
    <location>
        <begin position="92"/>
        <end position="124"/>
    </location>
</feature>
<dbReference type="InterPro" id="IPR002110">
    <property type="entry name" value="Ankyrin_rpt"/>
</dbReference>
<dbReference type="InterPro" id="IPR036770">
    <property type="entry name" value="Ankyrin_rpt-contain_sf"/>
</dbReference>